<proteinExistence type="predicted"/>
<reference evidence="1" key="1">
    <citation type="submission" date="2021-02" db="EMBL/GenBank/DDBJ databases">
        <authorList>
            <person name="Palmer J.M."/>
        </authorList>
    </citation>
    <scope>NUCLEOTIDE SEQUENCE</scope>
    <source>
        <strain evidence="1">SCRP734</strain>
    </source>
</reference>
<evidence type="ECO:0000313" key="1">
    <source>
        <dbReference type="EMBL" id="KAG7378165.1"/>
    </source>
</evidence>
<dbReference type="OrthoDB" id="72545at2759"/>
<accession>A0A8T1VAW9</accession>
<dbReference type="EMBL" id="JAGDFM010000447">
    <property type="protein sequence ID" value="KAG7378165.1"/>
    <property type="molecule type" value="Genomic_DNA"/>
</dbReference>
<name>A0A8T1VAW9_9STRA</name>
<protein>
    <submittedName>
        <fullName evidence="1">Uncharacterized protein</fullName>
    </submittedName>
</protein>
<gene>
    <name evidence="1" type="ORF">PHYPSEUDO_010444</name>
</gene>
<comment type="caution">
    <text evidence="1">The sequence shown here is derived from an EMBL/GenBank/DDBJ whole genome shotgun (WGS) entry which is preliminary data.</text>
</comment>
<keyword evidence="2" id="KW-1185">Reference proteome</keyword>
<evidence type="ECO:0000313" key="2">
    <source>
        <dbReference type="Proteomes" id="UP000694044"/>
    </source>
</evidence>
<dbReference type="AlphaFoldDB" id="A0A8T1VAW9"/>
<sequence length="287" mass="30283">MTNTIMDALDSTGGCCDDFLDEIKTLFGDSLDEMVAEAAELSTNIACAERTFTNLKGATKQEMCGYSIYHSFTFGNSDDDFSWLTKLAQIPNDQMCKAFEGKSFTTTKGSATTIGFGTNGVDTMGICLNPIDTFTTYMKSWGVFSETMDADGTSVALSDLFTSGKSITGNAFFSYATTSTNLPLMAMRTMDKVIQALSSNTDESDTSMADWFVDMLNSVKSDAAGLSLHIPNNGDCSYSDQSITVPYAETAAAATTAAGNAASSVQLSGLVTAGVALVSTLLLSGLL</sequence>
<organism evidence="1 2">
    <name type="scientific">Phytophthora pseudosyringae</name>
    <dbReference type="NCBI Taxonomy" id="221518"/>
    <lineage>
        <taxon>Eukaryota</taxon>
        <taxon>Sar</taxon>
        <taxon>Stramenopiles</taxon>
        <taxon>Oomycota</taxon>
        <taxon>Peronosporomycetes</taxon>
        <taxon>Peronosporales</taxon>
        <taxon>Peronosporaceae</taxon>
        <taxon>Phytophthora</taxon>
    </lineage>
</organism>
<dbReference type="Proteomes" id="UP000694044">
    <property type="component" value="Unassembled WGS sequence"/>
</dbReference>